<feature type="compositionally biased region" description="Polar residues" evidence="1">
    <location>
        <begin position="870"/>
        <end position="898"/>
    </location>
</feature>
<evidence type="ECO:0000256" key="1">
    <source>
        <dbReference type="SAM" id="MobiDB-lite"/>
    </source>
</evidence>
<feature type="compositionally biased region" description="Basic and acidic residues" evidence="1">
    <location>
        <begin position="510"/>
        <end position="535"/>
    </location>
</feature>
<proteinExistence type="predicted"/>
<protein>
    <submittedName>
        <fullName evidence="3">Uncharacterized protein LOC114242995 isoform X1</fullName>
    </submittedName>
</protein>
<feature type="region of interest" description="Disordered" evidence="1">
    <location>
        <begin position="505"/>
        <end position="555"/>
    </location>
</feature>
<dbReference type="SUPFAM" id="SSF88723">
    <property type="entry name" value="PIN domain-like"/>
    <property type="match status" value="1"/>
</dbReference>
<feature type="region of interest" description="Disordered" evidence="1">
    <location>
        <begin position="968"/>
        <end position="993"/>
    </location>
</feature>
<accession>A0A6J2JLI5</accession>
<gene>
    <name evidence="3" type="primary">LOC114242995</name>
</gene>
<dbReference type="Proteomes" id="UP000504629">
    <property type="component" value="Unplaced"/>
</dbReference>
<name>A0A6J2JLI5_BOMMA</name>
<dbReference type="KEGG" id="bman:114242995"/>
<dbReference type="RefSeq" id="XP_028030153.1">
    <property type="nucleotide sequence ID" value="XM_028174352.1"/>
</dbReference>
<sequence>MDQHLKKNCIRTNVTVGNAWIICKSKSHPGFNYYFNTLSGEAVWNLSSAEVEKAKKKTKFLESQPGNSLQRCPEPKEPPVTPPFQNSSYASHSNYSVQNGVMLGPQCSTQPMGGSQFYNSLSLINAVPLNVTTVPAYNSNVWSLPPQTQFIISPLINQVQTMMPHAQLQLNKDSQHLSNQNASGPKIFQNKPFDRGQNLKENVFQRNKYAGGQFSNVDSDLRQKLRTVRNKYQRSKYVNENQLKDGKFFNQNTKPYIHKTMDTTKIDLTPLKNLAPLKTHTDSWYIVADTNTILNNFGFLTNLTDSDKTCHLTVPKCVMNNLQSIAEKNKSMNARRIVRFLTQQIDAGLVKLEEKGEDDNSPSNIFDLCLKLSQKQYHVVLLSDDVTLLKYKGMNNIIIMTIIELKELLEKNTNHATVPEETPFIVEKLIKITVPNDMQSSQCHTVPTRDSKIGHETDFTQELQTTKEISYSEMVTESNNSSECGEEVSDCSQCKTACSSPRGDVIPLKKSSDLKDETEIDVEDRSHASSKDRLPKNQSPMTDHKVKEKTAEDYTPRKRVIKLRHNVSQSEPTIKRKRWSTRRRCDNNYLSAEERFSQSPNVNIANVNNVFTEKRNDAAGEEIFADQTKSSTDTIDCSSMNSVIISNRVPDNNIIIDESSMSGAISNTESNVDTDSVISYKMKFCREIKKPIQRNIMVDIPSTVIEEHLSMRCEEWLFRFIQIMEDVLSQILQEDPHFVNSEFPPPWTLHEATQCIIKKFSHCCYVVDAANKLSIVLFELSDAKGKMISKINPSQYMEMYSYGAYLIKALQDVNENCQDLKTASKHLKELLDDIYNPHIDKLNNDSFVEDISRVSPKKLIPSCPDRRSTVKNQSENVQNVENTPKSSDNQIKIQSNEGKTTSVSIKEDLFLHLELEKSSTDNKKIETNQVLENEKESDQNDDIAAVNSCKPKIIRLFTKCPEFENRSELDYDLDADEDEEEYEDEDEDEEYDNEYDEISDFCDETETLVRPVVSDEVKIKGFISMFLQEINETYQEVMTLCDTSYKDLLDNNIPNHIKTAIGVKAEQAVDHIKTLCKSLDSILRRDGTNPDENIRCLLKKAGIEMNFSQALCEDYKNLIRKCKDQAEIFTTTVDIITKAAKL</sequence>
<dbReference type="GeneID" id="114242995"/>
<reference evidence="3" key="1">
    <citation type="submission" date="2025-08" db="UniProtKB">
        <authorList>
            <consortium name="RefSeq"/>
        </authorList>
    </citation>
    <scope>IDENTIFICATION</scope>
    <source>
        <tissue evidence="3">Silk gland</tissue>
    </source>
</reference>
<keyword evidence="2" id="KW-1185">Reference proteome</keyword>
<evidence type="ECO:0000313" key="3">
    <source>
        <dbReference type="RefSeq" id="XP_028030153.1"/>
    </source>
</evidence>
<dbReference type="AlphaFoldDB" id="A0A6J2JLI5"/>
<feature type="compositionally biased region" description="Acidic residues" evidence="1">
    <location>
        <begin position="970"/>
        <end position="993"/>
    </location>
</feature>
<organism evidence="2 3">
    <name type="scientific">Bombyx mandarina</name>
    <name type="common">Wild silk moth</name>
    <name type="synonym">Wild silkworm</name>
    <dbReference type="NCBI Taxonomy" id="7092"/>
    <lineage>
        <taxon>Eukaryota</taxon>
        <taxon>Metazoa</taxon>
        <taxon>Ecdysozoa</taxon>
        <taxon>Arthropoda</taxon>
        <taxon>Hexapoda</taxon>
        <taxon>Insecta</taxon>
        <taxon>Pterygota</taxon>
        <taxon>Neoptera</taxon>
        <taxon>Endopterygota</taxon>
        <taxon>Lepidoptera</taxon>
        <taxon>Glossata</taxon>
        <taxon>Ditrysia</taxon>
        <taxon>Bombycoidea</taxon>
        <taxon>Bombycidae</taxon>
        <taxon>Bombycinae</taxon>
        <taxon>Bombyx</taxon>
    </lineage>
</organism>
<dbReference type="OrthoDB" id="2131792at2759"/>
<dbReference type="InterPro" id="IPR029060">
    <property type="entry name" value="PIN-like_dom_sf"/>
</dbReference>
<evidence type="ECO:0000313" key="2">
    <source>
        <dbReference type="Proteomes" id="UP000504629"/>
    </source>
</evidence>
<feature type="region of interest" description="Disordered" evidence="1">
    <location>
        <begin position="862"/>
        <end position="898"/>
    </location>
</feature>
<dbReference type="Gene3D" id="3.40.50.1010">
    <property type="entry name" value="5'-nuclease"/>
    <property type="match status" value="1"/>
</dbReference>
<feature type="compositionally biased region" description="Basic and acidic residues" evidence="1">
    <location>
        <begin position="542"/>
        <end position="555"/>
    </location>
</feature>
<feature type="region of interest" description="Disordered" evidence="1">
    <location>
        <begin position="59"/>
        <end position="89"/>
    </location>
</feature>